<protein>
    <submittedName>
        <fullName evidence="1">Golgi-associated plant pathogenesis-related protein 1-like</fullName>
    </submittedName>
</protein>
<organism evidence="1 2">
    <name type="scientific">Clarias magur</name>
    <name type="common">Asian catfish</name>
    <name type="synonym">Macropteronotus magur</name>
    <dbReference type="NCBI Taxonomy" id="1594786"/>
    <lineage>
        <taxon>Eukaryota</taxon>
        <taxon>Metazoa</taxon>
        <taxon>Chordata</taxon>
        <taxon>Craniata</taxon>
        <taxon>Vertebrata</taxon>
        <taxon>Euteleostomi</taxon>
        <taxon>Actinopterygii</taxon>
        <taxon>Neopterygii</taxon>
        <taxon>Teleostei</taxon>
        <taxon>Ostariophysi</taxon>
        <taxon>Siluriformes</taxon>
        <taxon>Clariidae</taxon>
        <taxon>Clarias</taxon>
    </lineage>
</organism>
<name>A0A8J4X1P0_CLAMG</name>
<feature type="non-terminal residue" evidence="1">
    <location>
        <position position="1"/>
    </location>
</feature>
<evidence type="ECO:0000313" key="1">
    <source>
        <dbReference type="EMBL" id="KAF5900737.1"/>
    </source>
</evidence>
<proteinExistence type="predicted"/>
<dbReference type="InterPro" id="IPR001283">
    <property type="entry name" value="CRISP-related"/>
</dbReference>
<dbReference type="InterPro" id="IPR035940">
    <property type="entry name" value="CAP_sf"/>
</dbReference>
<reference evidence="1" key="1">
    <citation type="submission" date="2020-07" db="EMBL/GenBank/DDBJ databases">
        <title>Clarias magur genome sequencing, assembly and annotation.</title>
        <authorList>
            <person name="Kushwaha B."/>
            <person name="Kumar R."/>
            <person name="Das P."/>
            <person name="Joshi C.G."/>
            <person name="Kumar D."/>
            <person name="Nagpure N.S."/>
            <person name="Pandey M."/>
            <person name="Agarwal S."/>
            <person name="Srivastava S."/>
            <person name="Singh M."/>
            <person name="Sahoo L."/>
            <person name="Jayasankar P."/>
            <person name="Meher P.K."/>
            <person name="Koringa P.G."/>
            <person name="Iquebal M.A."/>
            <person name="Das S.P."/>
            <person name="Bit A."/>
            <person name="Patnaik S."/>
            <person name="Patel N."/>
            <person name="Shah T.M."/>
            <person name="Hinsu A."/>
            <person name="Jena J.K."/>
        </authorList>
    </citation>
    <scope>NUCLEOTIDE SEQUENCE</scope>
    <source>
        <strain evidence="1">CIFAMagur01</strain>
        <tissue evidence="1">Testis</tissue>
    </source>
</reference>
<dbReference type="Proteomes" id="UP000727407">
    <property type="component" value="Unassembled WGS sequence"/>
</dbReference>
<dbReference type="OrthoDB" id="337038at2759"/>
<dbReference type="AlphaFoldDB" id="A0A8J4X1P0"/>
<dbReference type="Gene3D" id="3.40.33.10">
    <property type="entry name" value="CAP"/>
    <property type="match status" value="1"/>
</dbReference>
<accession>A0A8J4X1P0</accession>
<keyword evidence="2" id="KW-1185">Reference proteome</keyword>
<comment type="caution">
    <text evidence="1">The sequence shown here is derived from an EMBL/GenBank/DDBJ whole genome shotgun (WGS) entry which is preliminary data.</text>
</comment>
<sequence length="49" mass="5328">HFTQVVWKSTTEVGVGLASDEKTVIVVGQYKPAGNITNEGYYMDNVLPA</sequence>
<dbReference type="EMBL" id="QNUK01000128">
    <property type="protein sequence ID" value="KAF5900737.1"/>
    <property type="molecule type" value="Genomic_DNA"/>
</dbReference>
<evidence type="ECO:0000313" key="2">
    <source>
        <dbReference type="Proteomes" id="UP000727407"/>
    </source>
</evidence>
<dbReference type="PANTHER" id="PTHR10334">
    <property type="entry name" value="CYSTEINE-RICH SECRETORY PROTEIN-RELATED"/>
    <property type="match status" value="1"/>
</dbReference>
<dbReference type="SUPFAM" id="SSF55797">
    <property type="entry name" value="PR-1-like"/>
    <property type="match status" value="1"/>
</dbReference>
<feature type="non-terminal residue" evidence="1">
    <location>
        <position position="49"/>
    </location>
</feature>
<gene>
    <name evidence="1" type="ORF">DAT39_009559</name>
</gene>